<gene>
    <name evidence="3" type="ORF">SAMN02949497_2031</name>
</gene>
<evidence type="ECO:0000313" key="4">
    <source>
        <dbReference type="Proteomes" id="UP000192923"/>
    </source>
</evidence>
<dbReference type="OrthoDB" id="5615290at2"/>
<evidence type="ECO:0000256" key="1">
    <source>
        <dbReference type="SAM" id="Phobius"/>
    </source>
</evidence>
<proteinExistence type="predicted"/>
<dbReference type="AlphaFoldDB" id="A0A1Y6CVM0"/>
<evidence type="ECO:0000313" key="3">
    <source>
        <dbReference type="EMBL" id="SMF94699.1"/>
    </source>
</evidence>
<accession>A0A1Y6CVM0</accession>
<dbReference type="Pfam" id="PF09850">
    <property type="entry name" value="DotU"/>
    <property type="match status" value="1"/>
</dbReference>
<organism evidence="3 4">
    <name type="scientific">Methylomagnum ishizawai</name>
    <dbReference type="NCBI Taxonomy" id="1760988"/>
    <lineage>
        <taxon>Bacteria</taxon>
        <taxon>Pseudomonadati</taxon>
        <taxon>Pseudomonadota</taxon>
        <taxon>Gammaproteobacteria</taxon>
        <taxon>Methylococcales</taxon>
        <taxon>Methylococcaceae</taxon>
        <taxon>Methylomagnum</taxon>
    </lineage>
</organism>
<dbReference type="STRING" id="1760988.SAMN02949497_2031"/>
<feature type="domain" description="Type IV / VI secretion system DotU" evidence="2">
    <location>
        <begin position="14"/>
        <end position="201"/>
    </location>
</feature>
<dbReference type="Proteomes" id="UP000192923">
    <property type="component" value="Unassembled WGS sequence"/>
</dbReference>
<sequence>MNLAFWGIVADINTLLLPLREAASPAAIENIDLVDLRAKLRTRLEHLRALLAERHSERDAYFALFPLVAHYDELVKTLILDLNQLRWPPIQQELYQVADGGDLFYESLDSVLGKPETLPLVYETYYFCLEDGFMGRYGANPDKRADYRQRLKERIRPPAVDAQAPRWTATPHQAPLRLPNWIYYGAAGLALWVAYALLSTWARSWNPWG</sequence>
<keyword evidence="1" id="KW-1133">Transmembrane helix</keyword>
<dbReference type="Gene3D" id="1.25.40.590">
    <property type="entry name" value="Type IV / VI secretion system, DotU"/>
    <property type="match status" value="1"/>
</dbReference>
<keyword evidence="1" id="KW-0472">Membrane</keyword>
<evidence type="ECO:0000259" key="2">
    <source>
        <dbReference type="Pfam" id="PF09850"/>
    </source>
</evidence>
<dbReference type="RefSeq" id="WP_085212311.1">
    <property type="nucleotide sequence ID" value="NZ_FXAM01000001.1"/>
</dbReference>
<feature type="transmembrane region" description="Helical" evidence="1">
    <location>
        <begin position="181"/>
        <end position="202"/>
    </location>
</feature>
<protein>
    <submittedName>
        <fullName evidence="3">Type VI secretion system protein DotU</fullName>
    </submittedName>
</protein>
<keyword evidence="4" id="KW-1185">Reference proteome</keyword>
<reference evidence="3 4" key="1">
    <citation type="submission" date="2016-12" db="EMBL/GenBank/DDBJ databases">
        <authorList>
            <person name="Song W.-J."/>
            <person name="Kurnit D.M."/>
        </authorList>
    </citation>
    <scope>NUCLEOTIDE SEQUENCE [LARGE SCALE GENOMIC DNA]</scope>
    <source>
        <strain evidence="3 4">175</strain>
    </source>
</reference>
<dbReference type="InterPro" id="IPR017732">
    <property type="entry name" value="T4/T6SS_DotU"/>
</dbReference>
<dbReference type="EMBL" id="FXAM01000001">
    <property type="protein sequence ID" value="SMF94699.1"/>
    <property type="molecule type" value="Genomic_DNA"/>
</dbReference>
<name>A0A1Y6CVM0_9GAMM</name>
<dbReference type="InterPro" id="IPR038522">
    <property type="entry name" value="T4/T6SS_DotU_sf"/>
</dbReference>
<keyword evidence="1" id="KW-0812">Transmembrane</keyword>